<dbReference type="VEuPathDB" id="ToxoDB:CSUI_001632"/>
<protein>
    <recommendedName>
        <fullName evidence="4">Transmembrane protein</fullName>
    </recommendedName>
</protein>
<organism evidence="2 3">
    <name type="scientific">Cystoisospora suis</name>
    <dbReference type="NCBI Taxonomy" id="483139"/>
    <lineage>
        <taxon>Eukaryota</taxon>
        <taxon>Sar</taxon>
        <taxon>Alveolata</taxon>
        <taxon>Apicomplexa</taxon>
        <taxon>Conoidasida</taxon>
        <taxon>Coccidia</taxon>
        <taxon>Eucoccidiorida</taxon>
        <taxon>Eimeriorina</taxon>
        <taxon>Sarcocystidae</taxon>
        <taxon>Cystoisospora</taxon>
    </lineage>
</organism>
<dbReference type="GeneID" id="94425048"/>
<dbReference type="EMBL" id="MIGC01000657">
    <property type="protein sequence ID" value="PHJ24523.1"/>
    <property type="molecule type" value="Genomic_DNA"/>
</dbReference>
<keyword evidence="1" id="KW-0812">Transmembrane</keyword>
<evidence type="ECO:0000313" key="3">
    <source>
        <dbReference type="Proteomes" id="UP000221165"/>
    </source>
</evidence>
<gene>
    <name evidence="2" type="ORF">CSUI_001632</name>
</gene>
<keyword evidence="1" id="KW-0472">Membrane</keyword>
<reference evidence="2 3" key="1">
    <citation type="journal article" date="2017" name="Int. J. Parasitol.">
        <title>The genome of the protozoan parasite Cystoisospora suis and a reverse vaccinology approach to identify vaccine candidates.</title>
        <authorList>
            <person name="Palmieri N."/>
            <person name="Shrestha A."/>
            <person name="Ruttkowski B."/>
            <person name="Beck T."/>
            <person name="Vogl C."/>
            <person name="Tomley F."/>
            <person name="Blake D.P."/>
            <person name="Joachim A."/>
        </authorList>
    </citation>
    <scope>NUCLEOTIDE SEQUENCE [LARGE SCALE GENOMIC DNA]</scope>
    <source>
        <strain evidence="2 3">Wien I</strain>
    </source>
</reference>
<keyword evidence="3" id="KW-1185">Reference proteome</keyword>
<proteinExistence type="predicted"/>
<keyword evidence="1" id="KW-1133">Transmembrane helix</keyword>
<feature type="transmembrane region" description="Helical" evidence="1">
    <location>
        <begin position="196"/>
        <end position="216"/>
    </location>
</feature>
<accession>A0A2C6LC29</accession>
<evidence type="ECO:0000256" key="1">
    <source>
        <dbReference type="SAM" id="Phobius"/>
    </source>
</evidence>
<comment type="caution">
    <text evidence="2">The sequence shown here is derived from an EMBL/GenBank/DDBJ whole genome shotgun (WGS) entry which is preliminary data.</text>
</comment>
<dbReference type="AlphaFoldDB" id="A0A2C6LC29"/>
<sequence>MMSRVAIAGGGLTALCLCGYGSSLATVLGAFSTSPVDPVPRKKSEEPASTDGHLSLPRVLFSTLGAAGAAALLYKGGNMIEAGARTSWSLGAVQTSRDFIDLSTLMKCLAGLSLGWQGVWLFKSFSSPGRAHREKSAESESPTSPATEHGMALTQEGEDALVQTALTGLGLAVLGGGMVGALWFRIPEETFDDVLLNARLSVAASLMGGGGLGMMLRLGKNFHKSSF</sequence>
<dbReference type="Proteomes" id="UP000221165">
    <property type="component" value="Unassembled WGS sequence"/>
</dbReference>
<feature type="transmembrane region" description="Helical" evidence="1">
    <location>
        <begin position="54"/>
        <end position="74"/>
    </location>
</feature>
<feature type="transmembrane region" description="Helical" evidence="1">
    <location>
        <begin position="160"/>
        <end position="184"/>
    </location>
</feature>
<dbReference type="OrthoDB" id="333305at2759"/>
<dbReference type="RefSeq" id="XP_067926196.1">
    <property type="nucleotide sequence ID" value="XM_068061837.1"/>
</dbReference>
<name>A0A2C6LC29_9APIC</name>
<evidence type="ECO:0008006" key="4">
    <source>
        <dbReference type="Google" id="ProtNLM"/>
    </source>
</evidence>
<evidence type="ECO:0000313" key="2">
    <source>
        <dbReference type="EMBL" id="PHJ24523.1"/>
    </source>
</evidence>